<protein>
    <submittedName>
        <fullName evidence="1">Uncharacterized protein</fullName>
    </submittedName>
</protein>
<reference evidence="1" key="2">
    <citation type="submission" date="2020-06" db="EMBL/GenBank/DDBJ databases">
        <authorList>
            <person name="Sheffer M."/>
        </authorList>
    </citation>
    <scope>NUCLEOTIDE SEQUENCE</scope>
</reference>
<reference evidence="1" key="1">
    <citation type="journal article" date="2020" name="bioRxiv">
        <title>Chromosome-level reference genome of the European wasp spider Argiope bruennichi: a resource for studies on range expansion and evolutionary adaptation.</title>
        <authorList>
            <person name="Sheffer M.M."/>
            <person name="Hoppe A."/>
            <person name="Krehenwinkel H."/>
            <person name="Uhl G."/>
            <person name="Kuss A.W."/>
            <person name="Jensen L."/>
            <person name="Jensen C."/>
            <person name="Gillespie R.G."/>
            <person name="Hoff K.J."/>
            <person name="Prost S."/>
        </authorList>
    </citation>
    <scope>NUCLEOTIDE SEQUENCE</scope>
</reference>
<sequence length="141" mass="15282">MGVASFLDTGAGCSRDRRGRNAWVSHGTTTHGWSFRSLAVRLTGELSIDPAWEVGYSWLTLPSLLCPSHEGRDSGGRVLGFGEGVESCRLFTVWFLTRATEDRRIASPPSLLMVGSGPRVRHPGPYGIPLKKNSTPARADS</sequence>
<evidence type="ECO:0000313" key="1">
    <source>
        <dbReference type="EMBL" id="KAF8784896.1"/>
    </source>
</evidence>
<dbReference type="AlphaFoldDB" id="A0A8T0F191"/>
<evidence type="ECO:0000313" key="2">
    <source>
        <dbReference type="Proteomes" id="UP000807504"/>
    </source>
</evidence>
<dbReference type="EMBL" id="JABXBU010000030">
    <property type="protein sequence ID" value="KAF8784896.1"/>
    <property type="molecule type" value="Genomic_DNA"/>
</dbReference>
<proteinExistence type="predicted"/>
<organism evidence="1 2">
    <name type="scientific">Argiope bruennichi</name>
    <name type="common">Wasp spider</name>
    <name type="synonym">Aranea bruennichi</name>
    <dbReference type="NCBI Taxonomy" id="94029"/>
    <lineage>
        <taxon>Eukaryota</taxon>
        <taxon>Metazoa</taxon>
        <taxon>Ecdysozoa</taxon>
        <taxon>Arthropoda</taxon>
        <taxon>Chelicerata</taxon>
        <taxon>Arachnida</taxon>
        <taxon>Araneae</taxon>
        <taxon>Araneomorphae</taxon>
        <taxon>Entelegynae</taxon>
        <taxon>Araneoidea</taxon>
        <taxon>Araneidae</taxon>
        <taxon>Argiope</taxon>
    </lineage>
</organism>
<dbReference type="Proteomes" id="UP000807504">
    <property type="component" value="Unassembled WGS sequence"/>
</dbReference>
<accession>A0A8T0F191</accession>
<gene>
    <name evidence="1" type="ORF">HNY73_010508</name>
</gene>
<comment type="caution">
    <text evidence="1">The sequence shown here is derived from an EMBL/GenBank/DDBJ whole genome shotgun (WGS) entry which is preliminary data.</text>
</comment>
<name>A0A8T0F191_ARGBR</name>
<keyword evidence="2" id="KW-1185">Reference proteome</keyword>